<dbReference type="HOGENOM" id="CLU_1271342_0_0_10"/>
<keyword evidence="4" id="KW-1185">Reference proteome</keyword>
<feature type="region of interest" description="Disordered" evidence="1">
    <location>
        <begin position="90"/>
        <end position="115"/>
    </location>
</feature>
<comment type="caution">
    <text evidence="3">The sequence shown here is derived from an EMBL/GenBank/DDBJ whole genome shotgun (WGS) entry which is preliminary data.</text>
</comment>
<keyword evidence="2" id="KW-1133">Transmembrane helix</keyword>
<dbReference type="Proteomes" id="UP000018727">
    <property type="component" value="Unassembled WGS sequence"/>
</dbReference>
<keyword evidence="2" id="KW-0812">Transmembrane</keyword>
<evidence type="ECO:0000256" key="1">
    <source>
        <dbReference type="SAM" id="MobiDB-lite"/>
    </source>
</evidence>
<sequence length="198" mass="23142">MEWKEIISLIGREATLIGIVATFIASIINIVKTQKLSNKNTFINTITIARKEYIATLRKVVSEFCASAESKDNNNTRLIELSYHLKMFMNPNGKPNDNSNNKPDDTTNGKTENTDGYWDREAIKLIDEIIQAAQTEQAEDKKRHISKFIRLMQLWFALEWHGMTEESKHGIMDDDDKKNLQKKYYLEYKTWVKQEYNE</sequence>
<evidence type="ECO:0000256" key="2">
    <source>
        <dbReference type="SAM" id="Phobius"/>
    </source>
</evidence>
<reference evidence="3 4" key="1">
    <citation type="submission" date="2013-10" db="EMBL/GenBank/DDBJ databases">
        <title>The Genome Sequence of Prevotella nigrescens CC14M.</title>
        <authorList>
            <consortium name="The Broad Institute Genomics Platform"/>
            <person name="Earl A."/>
            <person name="Allen-Vercoe E."/>
            <person name="Daigneault M."/>
            <person name="Young S.K."/>
            <person name="Zeng Q."/>
            <person name="Gargeya S."/>
            <person name="Fitzgerald M."/>
            <person name="Abouelleil A."/>
            <person name="Alvarado L."/>
            <person name="Chapman S.B."/>
            <person name="Gainer-Dewar J."/>
            <person name="Goldberg J."/>
            <person name="Griggs A."/>
            <person name="Gujja S."/>
            <person name="Hansen M."/>
            <person name="Howarth C."/>
            <person name="Imamovic A."/>
            <person name="Ireland A."/>
            <person name="Larimer J."/>
            <person name="McCowan C."/>
            <person name="Murphy C."/>
            <person name="Pearson M."/>
            <person name="Poon T.W."/>
            <person name="Priest M."/>
            <person name="Roberts A."/>
            <person name="Saif S."/>
            <person name="Shea T."/>
            <person name="Sykes S."/>
            <person name="Wortman J."/>
            <person name="Nusbaum C."/>
            <person name="Birren B."/>
        </authorList>
    </citation>
    <scope>NUCLEOTIDE SEQUENCE [LARGE SCALE GENOMIC DNA]</scope>
    <source>
        <strain evidence="3 4">CC14M</strain>
    </source>
</reference>
<dbReference type="EMBL" id="AZJH01000028">
    <property type="protein sequence ID" value="ETD28170.1"/>
    <property type="molecule type" value="Genomic_DNA"/>
</dbReference>
<evidence type="ECO:0000313" key="4">
    <source>
        <dbReference type="Proteomes" id="UP000018727"/>
    </source>
</evidence>
<feature type="transmembrane region" description="Helical" evidence="2">
    <location>
        <begin position="6"/>
        <end position="31"/>
    </location>
</feature>
<feature type="compositionally biased region" description="Low complexity" evidence="1">
    <location>
        <begin position="90"/>
        <end position="101"/>
    </location>
</feature>
<evidence type="ECO:0000313" key="3">
    <source>
        <dbReference type="EMBL" id="ETD28170.1"/>
    </source>
</evidence>
<dbReference type="PATRIC" id="fig|1073366.3.peg.1938"/>
<dbReference type="RefSeq" id="WP_023926077.1">
    <property type="nucleotide sequence ID" value="NZ_KI669420.1"/>
</dbReference>
<dbReference type="OrthoDB" id="1071586at2"/>
<dbReference type="AlphaFoldDB" id="V8CMB6"/>
<protein>
    <submittedName>
        <fullName evidence="3">Uncharacterized protein</fullName>
    </submittedName>
</protein>
<proteinExistence type="predicted"/>
<organism evidence="3 4">
    <name type="scientific">Prevotella nigrescens CC14M</name>
    <dbReference type="NCBI Taxonomy" id="1073366"/>
    <lineage>
        <taxon>Bacteria</taxon>
        <taxon>Pseudomonadati</taxon>
        <taxon>Bacteroidota</taxon>
        <taxon>Bacteroidia</taxon>
        <taxon>Bacteroidales</taxon>
        <taxon>Prevotellaceae</taxon>
        <taxon>Prevotella</taxon>
    </lineage>
</organism>
<keyword evidence="2" id="KW-0472">Membrane</keyword>
<gene>
    <name evidence="3" type="ORF">HMPREF1173_01878</name>
</gene>
<accession>V8CMB6</accession>
<name>V8CMB6_9BACT</name>